<dbReference type="STRING" id="1802281.A3A44_00990"/>
<evidence type="ECO:0000313" key="3">
    <source>
        <dbReference type="Proteomes" id="UP000178977"/>
    </source>
</evidence>
<sequence length="405" mass="46858">MRTVFVGRGGYDEHRDPTLAGECEATLAANDLGVGRERGLAPLLRYTRLVDTAGFGKGFAMLGRVVELLPRVHQDRTWRTRQWAELFFDAFIAVHQRRMDYQAMYPDTRREVRRAIKRAFELAARRPNQLADAERFARSKLRRLFFAEARLPFPAFTLPYCAEVILLHLMHRFRHNRRGRDIAWRAVVEWLADGIRAEIMRQAVFLKAGSALRGAEEISVFIDGEEFFLMFVESDEEAVHSRLFRDSQWIPMVVLRRSPRGDFGHTRGQVRVLTRRSNLPSGFIQRFDDFVALVRVAEQELRGKPKSAWPELVAQSEPPGAEAWFYHYGLRALFNGARSAPNVEPTLISNEQLVACMRHAFDDEHWQRRNEFRIARGGEFLPMPKFREERADPEGDDTEDIEGEG</sequence>
<gene>
    <name evidence="2" type="ORF">A3A44_00990</name>
</gene>
<proteinExistence type="predicted"/>
<accession>A0A1G2LCA8</accession>
<organism evidence="2 3">
    <name type="scientific">Candidatus Sungbacteria bacterium RIFCSPLOWO2_01_FULL_60_25</name>
    <dbReference type="NCBI Taxonomy" id="1802281"/>
    <lineage>
        <taxon>Bacteria</taxon>
        <taxon>Candidatus Sungiibacteriota</taxon>
    </lineage>
</organism>
<feature type="compositionally biased region" description="Acidic residues" evidence="1">
    <location>
        <begin position="394"/>
        <end position="405"/>
    </location>
</feature>
<dbReference type="Proteomes" id="UP000178977">
    <property type="component" value="Unassembled WGS sequence"/>
</dbReference>
<protein>
    <submittedName>
        <fullName evidence="2">Uncharacterized protein</fullName>
    </submittedName>
</protein>
<feature type="region of interest" description="Disordered" evidence="1">
    <location>
        <begin position="383"/>
        <end position="405"/>
    </location>
</feature>
<evidence type="ECO:0000256" key="1">
    <source>
        <dbReference type="SAM" id="MobiDB-lite"/>
    </source>
</evidence>
<dbReference type="AlphaFoldDB" id="A0A1G2LCA8"/>
<name>A0A1G2LCA8_9BACT</name>
<comment type="caution">
    <text evidence="2">The sequence shown here is derived from an EMBL/GenBank/DDBJ whole genome shotgun (WGS) entry which is preliminary data.</text>
</comment>
<evidence type="ECO:0000313" key="2">
    <source>
        <dbReference type="EMBL" id="OHA09266.1"/>
    </source>
</evidence>
<dbReference type="EMBL" id="MHQT01000029">
    <property type="protein sequence ID" value="OHA09266.1"/>
    <property type="molecule type" value="Genomic_DNA"/>
</dbReference>
<reference evidence="2 3" key="1">
    <citation type="journal article" date="2016" name="Nat. Commun.">
        <title>Thousands of microbial genomes shed light on interconnected biogeochemical processes in an aquifer system.</title>
        <authorList>
            <person name="Anantharaman K."/>
            <person name="Brown C.T."/>
            <person name="Hug L.A."/>
            <person name="Sharon I."/>
            <person name="Castelle C.J."/>
            <person name="Probst A.J."/>
            <person name="Thomas B.C."/>
            <person name="Singh A."/>
            <person name="Wilkins M.J."/>
            <person name="Karaoz U."/>
            <person name="Brodie E.L."/>
            <person name="Williams K.H."/>
            <person name="Hubbard S.S."/>
            <person name="Banfield J.F."/>
        </authorList>
    </citation>
    <scope>NUCLEOTIDE SEQUENCE [LARGE SCALE GENOMIC DNA]</scope>
</reference>